<dbReference type="PIRSF" id="PIRSF000724">
    <property type="entry name" value="Pgk"/>
    <property type="match status" value="1"/>
</dbReference>
<keyword evidence="7 10" id="KW-0418">Kinase</keyword>
<feature type="binding site" evidence="10">
    <location>
        <position position="119"/>
    </location>
    <ligand>
        <name>substrate</name>
    </ligand>
</feature>
<dbReference type="PROSITE" id="PS00111">
    <property type="entry name" value="PGLYCERATE_KINASE"/>
    <property type="match status" value="1"/>
</dbReference>
<sequence>MKTIDELLSEGVDGKRVFVRADLNVPLADGRITDDGRIRAVLPTVKALAEAGAKVVVASHLGRPKGAPDPAFSLLAAAERLGELLGAPVAFAQDTVGPAAHDAVNGLQPGQVAVIENLRFNAGETSKDDAERGEFADQLAALADVYVGDGFGAVHRKHASVYDLPARLPHYAGYLIATEVGVLKKLTEDVKRPYVVALGGAKVSDKLAVIDQLLGKADRLLIGGGMAYTFLKAKGYEIGSSLLQEDQIPVVIEYIERAEKSGVELVLPVDALVGSEFPDLKTKAPADPTTVAADAIPADQMGLDIGPESRKLYASKLADAATVFWNGPMGVFEHPDYAEGTKSVAQALLDSPAFTVVGGGDSAAAVRILGFDETAFGHISTGGGASLEYLEGKTLPGLAALEDDRA</sequence>
<name>A0ABX0E4J2_9ACTN</name>
<dbReference type="InterPro" id="IPR015911">
    <property type="entry name" value="Phosphoglycerate_kinase_CS"/>
</dbReference>
<dbReference type="PANTHER" id="PTHR11406">
    <property type="entry name" value="PHOSPHOGLYCERATE KINASE"/>
    <property type="match status" value="1"/>
</dbReference>
<dbReference type="CDD" id="cd00318">
    <property type="entry name" value="Phosphoglycerate_kinase"/>
    <property type="match status" value="1"/>
</dbReference>
<dbReference type="Proteomes" id="UP001518140">
    <property type="component" value="Unassembled WGS sequence"/>
</dbReference>
<dbReference type="Pfam" id="PF00162">
    <property type="entry name" value="PGK"/>
    <property type="match status" value="1"/>
</dbReference>
<keyword evidence="8 10" id="KW-0067">ATP-binding</keyword>
<dbReference type="PANTHER" id="PTHR11406:SF23">
    <property type="entry name" value="PHOSPHOGLYCERATE KINASE 1, CHLOROPLASTIC-RELATED"/>
    <property type="match status" value="1"/>
</dbReference>
<evidence type="ECO:0000256" key="5">
    <source>
        <dbReference type="ARBA" id="ARBA00022679"/>
    </source>
</evidence>
<comment type="pathway">
    <text evidence="2 10">Carbohydrate degradation; glycolysis; pyruvate from D-glyceraldehyde 3-phosphate: step 2/5.</text>
</comment>
<evidence type="ECO:0000256" key="11">
    <source>
        <dbReference type="RuleBase" id="RU000532"/>
    </source>
</evidence>
<comment type="caution">
    <text evidence="12">The sequence shown here is derived from an EMBL/GenBank/DDBJ whole genome shotgun (WGS) entry which is preliminary data.</text>
</comment>
<dbReference type="SUPFAM" id="SSF53748">
    <property type="entry name" value="Phosphoglycerate kinase"/>
    <property type="match status" value="1"/>
</dbReference>
<keyword evidence="9 10" id="KW-0324">Glycolysis</keyword>
<comment type="similarity">
    <text evidence="10 11">Belongs to the phosphoglycerate kinase family.</text>
</comment>
<feature type="binding site" evidence="10">
    <location>
        <position position="206"/>
    </location>
    <ligand>
        <name>ATP</name>
        <dbReference type="ChEBI" id="CHEBI:30616"/>
    </ligand>
</feature>
<dbReference type="InterPro" id="IPR001576">
    <property type="entry name" value="Phosphoglycerate_kinase"/>
</dbReference>
<proteinExistence type="inferred from homology"/>
<protein>
    <recommendedName>
        <fullName evidence="4 10">Phosphoglycerate kinase</fullName>
        <ecNumber evidence="3 10">2.7.2.3</ecNumber>
    </recommendedName>
</protein>
<dbReference type="HAMAP" id="MF_00145">
    <property type="entry name" value="Phosphoglyc_kinase"/>
    <property type="match status" value="1"/>
</dbReference>
<dbReference type="GO" id="GO:0016301">
    <property type="term" value="F:kinase activity"/>
    <property type="evidence" value="ECO:0007669"/>
    <property type="project" value="UniProtKB-KW"/>
</dbReference>
<evidence type="ECO:0000313" key="13">
    <source>
        <dbReference type="Proteomes" id="UP001518140"/>
    </source>
</evidence>
<dbReference type="EC" id="2.7.2.3" evidence="3 10"/>
<feature type="binding site" evidence="10">
    <location>
        <position position="333"/>
    </location>
    <ligand>
        <name>ATP</name>
        <dbReference type="ChEBI" id="CHEBI:30616"/>
    </ligand>
</feature>
<keyword evidence="10" id="KW-0963">Cytoplasm</keyword>
<comment type="subcellular location">
    <subcellularLocation>
        <location evidence="10">Cytoplasm</location>
    </subcellularLocation>
</comment>
<dbReference type="InterPro" id="IPR036043">
    <property type="entry name" value="Phosphoglycerate_kinase_sf"/>
</dbReference>
<keyword evidence="5 10" id="KW-0808">Transferase</keyword>
<gene>
    <name evidence="10" type="primary">pgk</name>
    <name evidence="12" type="ORF">G6048_29260</name>
</gene>
<accession>A0ABX0E4J2</accession>
<evidence type="ECO:0000256" key="1">
    <source>
        <dbReference type="ARBA" id="ARBA00000642"/>
    </source>
</evidence>
<keyword evidence="6 10" id="KW-0547">Nucleotide-binding</keyword>
<dbReference type="RefSeq" id="WP_165342599.1">
    <property type="nucleotide sequence ID" value="NZ_JAAKZX010000113.1"/>
</dbReference>
<feature type="binding site" evidence="10">
    <location>
        <begin position="60"/>
        <end position="63"/>
    </location>
    <ligand>
        <name>substrate</name>
    </ligand>
</feature>
<keyword evidence="13" id="KW-1185">Reference proteome</keyword>
<evidence type="ECO:0000256" key="7">
    <source>
        <dbReference type="ARBA" id="ARBA00022777"/>
    </source>
</evidence>
<feature type="binding site" evidence="10">
    <location>
        <position position="156"/>
    </location>
    <ligand>
        <name>substrate</name>
    </ligand>
</feature>
<evidence type="ECO:0000256" key="6">
    <source>
        <dbReference type="ARBA" id="ARBA00022741"/>
    </source>
</evidence>
<feature type="binding site" evidence="10">
    <location>
        <begin position="22"/>
        <end position="24"/>
    </location>
    <ligand>
        <name>substrate</name>
    </ligand>
</feature>
<feature type="binding site" evidence="10">
    <location>
        <begin position="359"/>
        <end position="362"/>
    </location>
    <ligand>
        <name>ATP</name>
        <dbReference type="ChEBI" id="CHEBI:30616"/>
    </ligand>
</feature>
<dbReference type="PRINTS" id="PR00477">
    <property type="entry name" value="PHGLYCKINASE"/>
</dbReference>
<dbReference type="InterPro" id="IPR015824">
    <property type="entry name" value="Phosphoglycerate_kinase_N"/>
</dbReference>
<evidence type="ECO:0000256" key="9">
    <source>
        <dbReference type="ARBA" id="ARBA00023152"/>
    </source>
</evidence>
<organism evidence="12 13">
    <name type="scientific">Streptomyces ureilyticus</name>
    <dbReference type="NCBI Taxonomy" id="1775131"/>
    <lineage>
        <taxon>Bacteria</taxon>
        <taxon>Bacillati</taxon>
        <taxon>Actinomycetota</taxon>
        <taxon>Actinomycetes</taxon>
        <taxon>Kitasatosporales</taxon>
        <taxon>Streptomycetaceae</taxon>
        <taxon>Streptomyces</taxon>
    </lineage>
</organism>
<comment type="subunit">
    <text evidence="10">Monomer.</text>
</comment>
<evidence type="ECO:0000256" key="4">
    <source>
        <dbReference type="ARBA" id="ARBA00016471"/>
    </source>
</evidence>
<feature type="binding site" evidence="10">
    <location>
        <position position="37"/>
    </location>
    <ligand>
        <name>substrate</name>
    </ligand>
</feature>
<evidence type="ECO:0000256" key="2">
    <source>
        <dbReference type="ARBA" id="ARBA00004838"/>
    </source>
</evidence>
<comment type="catalytic activity">
    <reaction evidence="1 10 11">
        <text>(2R)-3-phosphoglycerate + ATP = (2R)-3-phospho-glyceroyl phosphate + ADP</text>
        <dbReference type="Rhea" id="RHEA:14801"/>
        <dbReference type="ChEBI" id="CHEBI:30616"/>
        <dbReference type="ChEBI" id="CHEBI:57604"/>
        <dbReference type="ChEBI" id="CHEBI:58272"/>
        <dbReference type="ChEBI" id="CHEBI:456216"/>
        <dbReference type="EC" id="2.7.2.3"/>
    </reaction>
</comment>
<reference evidence="12 13" key="1">
    <citation type="submission" date="2020-02" db="EMBL/GenBank/DDBJ databases">
        <title>Whole-genome analyses of novel actinobacteria.</title>
        <authorList>
            <person name="Sahin N."/>
            <person name="Tokatli A."/>
        </authorList>
    </citation>
    <scope>NUCLEOTIDE SEQUENCE [LARGE SCALE GENOMIC DNA]</scope>
    <source>
        <strain evidence="12 13">YC419</strain>
    </source>
</reference>
<evidence type="ECO:0000256" key="8">
    <source>
        <dbReference type="ARBA" id="ARBA00022840"/>
    </source>
</evidence>
<dbReference type="EMBL" id="JAAKZX010000113">
    <property type="protein sequence ID" value="NGO46052.1"/>
    <property type="molecule type" value="Genomic_DNA"/>
</dbReference>
<evidence type="ECO:0000313" key="12">
    <source>
        <dbReference type="EMBL" id="NGO46052.1"/>
    </source>
</evidence>
<evidence type="ECO:0000256" key="3">
    <source>
        <dbReference type="ARBA" id="ARBA00013061"/>
    </source>
</evidence>
<evidence type="ECO:0000256" key="10">
    <source>
        <dbReference type="HAMAP-Rule" id="MF_00145"/>
    </source>
</evidence>
<feature type="binding site" evidence="10">
    <location>
        <position position="302"/>
    </location>
    <ligand>
        <name>ATP</name>
        <dbReference type="ChEBI" id="CHEBI:30616"/>
    </ligand>
</feature>
<dbReference type="Gene3D" id="3.40.50.1260">
    <property type="entry name" value="Phosphoglycerate kinase, N-terminal domain"/>
    <property type="match status" value="2"/>
</dbReference>